<proteinExistence type="predicted"/>
<dbReference type="PANTHER" id="PTHR36181:SF4">
    <property type="entry name" value="LAGLIDADG ENDONUCLEASE"/>
    <property type="match status" value="1"/>
</dbReference>
<accession>B8R1A7</accession>
<keyword evidence="2" id="KW-0378">Hydrolase</keyword>
<dbReference type="InterPro" id="IPR051289">
    <property type="entry name" value="LAGLIDADG_Endonuclease"/>
</dbReference>
<keyword evidence="2" id="KW-0540">Nuclease</keyword>
<dbReference type="AlphaFoldDB" id="B8R1A7"/>
<dbReference type="InterPro" id="IPR004860">
    <property type="entry name" value="LAGLIDADG_dom"/>
</dbReference>
<name>B8R1A7_VOLCA</name>
<dbReference type="Pfam" id="PF00961">
    <property type="entry name" value="LAGLIDADG_1"/>
    <property type="match status" value="2"/>
</dbReference>
<keyword evidence="2" id="KW-0150">Chloroplast</keyword>
<reference evidence="2" key="1">
    <citation type="journal article" date="2009" name="BMC Genomics">
        <title>The mitochondrial and plastid genomes of Volvox carteri: bloated molecules rich in repetitive DNA.</title>
        <authorList>
            <person name="Smith D.R."/>
            <person name="Lee R.W."/>
        </authorList>
    </citation>
    <scope>NUCLEOTIDE SEQUENCE</scope>
</reference>
<gene>
    <name evidence="2" type="primary">orf360</name>
</gene>
<feature type="domain" description="Homing endonuclease LAGLIDADG" evidence="1">
    <location>
        <begin position="222"/>
        <end position="331"/>
    </location>
</feature>
<sequence length="359" mass="41028">MLERLQLCYSPFLNRLQRLLGKRENLLSRNNQQETASINNYLAAVSDQSNTNNTEGSSETTRGTYSFFDFSDFYARVNKLKLAASPQGNDYFLAWLVGFLEGDGSFGARSKGNNGLTMGVNTGGLCYVEIVQDDVKLIHKIRSTLGFGTITQINKDGRKYWRYYTSKREFVLNFVALLNGNLVLEKRQIQFEEWVKKLNTCWNTQISIKPWNCAPSLDNAWLAGFIEADGCFYTNAGNNFRRGKLPSGEQRYGFFLKMHITQKGELSVLAAIRDLFGATTKINQVTNGHTKVKYNRVEITAYSSRNNIIDYFKKFSLLGKKKIDYQRWVRVHGYQERGLSLSEKSAKKLAKLIYKLSTD</sequence>
<keyword evidence="2" id="KW-0255">Endonuclease</keyword>
<evidence type="ECO:0000313" key="2">
    <source>
        <dbReference type="EMBL" id="ACI31278.1"/>
    </source>
</evidence>
<feature type="domain" description="Homing endonuclease LAGLIDADG" evidence="1">
    <location>
        <begin position="96"/>
        <end position="196"/>
    </location>
</feature>
<dbReference type="SUPFAM" id="SSF55608">
    <property type="entry name" value="Homing endonucleases"/>
    <property type="match status" value="2"/>
</dbReference>
<organism evidence="2">
    <name type="scientific">Volvox carteri</name>
    <name type="common">Green alga</name>
    <dbReference type="NCBI Taxonomy" id="3067"/>
    <lineage>
        <taxon>Eukaryota</taxon>
        <taxon>Viridiplantae</taxon>
        <taxon>Chlorophyta</taxon>
        <taxon>core chlorophytes</taxon>
        <taxon>Chlorophyceae</taxon>
        <taxon>CS clade</taxon>
        <taxon>Chlamydomonadales</taxon>
        <taxon>Volvocaceae</taxon>
        <taxon>Volvox</taxon>
    </lineage>
</organism>
<dbReference type="PANTHER" id="PTHR36181">
    <property type="entry name" value="INTRON-ENCODED ENDONUCLEASE AI3-RELATED"/>
    <property type="match status" value="1"/>
</dbReference>
<dbReference type="EMBL" id="EU755295">
    <property type="protein sequence ID" value="ACI31278.1"/>
    <property type="molecule type" value="Genomic_DNA"/>
</dbReference>
<dbReference type="GO" id="GO:0004519">
    <property type="term" value="F:endonuclease activity"/>
    <property type="evidence" value="ECO:0007669"/>
    <property type="project" value="UniProtKB-KW"/>
</dbReference>
<dbReference type="GO" id="GO:0005739">
    <property type="term" value="C:mitochondrion"/>
    <property type="evidence" value="ECO:0007669"/>
    <property type="project" value="UniProtKB-ARBA"/>
</dbReference>
<dbReference type="Gene3D" id="3.10.28.10">
    <property type="entry name" value="Homing endonucleases"/>
    <property type="match status" value="2"/>
</dbReference>
<evidence type="ECO:0000259" key="1">
    <source>
        <dbReference type="Pfam" id="PF00961"/>
    </source>
</evidence>
<geneLocation type="chloroplast" evidence="2"/>
<keyword evidence="2" id="KW-0934">Plastid</keyword>
<dbReference type="InterPro" id="IPR027434">
    <property type="entry name" value="Homing_endonucl"/>
</dbReference>
<protein>
    <submittedName>
        <fullName evidence="2">LAGLIDADG DNA endonuclease</fullName>
    </submittedName>
</protein>